<dbReference type="PANTHER" id="PTHR33112:SF12">
    <property type="entry name" value="HETEROKARYON INCOMPATIBILITY DOMAIN-CONTAINING PROTEIN"/>
    <property type="match status" value="1"/>
</dbReference>
<evidence type="ECO:0000313" key="2">
    <source>
        <dbReference type="EMBL" id="KAF9870283.1"/>
    </source>
</evidence>
<feature type="domain" description="Heterokaryon incompatibility" evidence="1">
    <location>
        <begin position="1"/>
        <end position="147"/>
    </location>
</feature>
<dbReference type="RefSeq" id="XP_038739744.1">
    <property type="nucleotide sequence ID" value="XM_038894960.1"/>
</dbReference>
<evidence type="ECO:0000259" key="1">
    <source>
        <dbReference type="Pfam" id="PF06985"/>
    </source>
</evidence>
<sequence>MSYVWDKPPWVMMTAVNLPQFCLEGKLRDAGLPKTITDAVRLTEEMGIPYLWVDALCIIQEGDGGVDKARQIPKMDAVYGLAEVTIVQASGQDSKCPLLGFGDDSAPLRQIEAELKPGLRVGLQLTGFDDKQKASSTWIGRAWTFQEAVLSPRLLIFHNGQVTWECREAVWCEDMSTEPDNTPKPTEYTMENGVTIPLSAETPTFKPQFGSQMLPVEASQLQDNQQVLRSLPYVDFKGRRDHISRYEGAVQEYTSREMSYWSDKLNAFAGLGAFHERQMGTGLVFGLPSNQLDMALLWSAADGPSLDRLPEFPSWSWAGWKGAVRYLSQNPVSLSPTCNFWVVDKDTRASCDGKMLVKRLTQAWEAEDYIPHDRPLQFSIKDGRRLVFNKTGRTVGGIALDEPLDATTGLVADMELVVLNLCTTGQRLNRPGEDYFPEFLFPNPDVNGVMVIAGKASRANEAAMDWCRFLLVKKKADGSVERKGVGDMTRAALDAAGVTQKMCFLT</sequence>
<dbReference type="AlphaFoldDB" id="A0A9P6LED5"/>
<dbReference type="OrthoDB" id="2975793at2759"/>
<gene>
    <name evidence="2" type="ORF">CkaCkLH20_12247</name>
</gene>
<proteinExistence type="predicted"/>
<keyword evidence="3" id="KW-1185">Reference proteome</keyword>
<reference evidence="2" key="2">
    <citation type="submission" date="2020-11" db="EMBL/GenBank/DDBJ databases">
        <title>Whole genome sequencing of Colletotrichum sp.</title>
        <authorList>
            <person name="Li H."/>
        </authorList>
    </citation>
    <scope>NUCLEOTIDE SEQUENCE</scope>
    <source>
        <strain evidence="2">CkLH20</strain>
    </source>
</reference>
<reference evidence="2" key="1">
    <citation type="submission" date="2020-03" db="EMBL/GenBank/DDBJ databases">
        <authorList>
            <person name="He L."/>
        </authorList>
    </citation>
    <scope>NUCLEOTIDE SEQUENCE</scope>
    <source>
        <strain evidence="2">CkLH20</strain>
    </source>
</reference>
<organism evidence="2 3">
    <name type="scientific">Colletotrichum karsti</name>
    <dbReference type="NCBI Taxonomy" id="1095194"/>
    <lineage>
        <taxon>Eukaryota</taxon>
        <taxon>Fungi</taxon>
        <taxon>Dikarya</taxon>
        <taxon>Ascomycota</taxon>
        <taxon>Pezizomycotina</taxon>
        <taxon>Sordariomycetes</taxon>
        <taxon>Hypocreomycetidae</taxon>
        <taxon>Glomerellales</taxon>
        <taxon>Glomerellaceae</taxon>
        <taxon>Colletotrichum</taxon>
        <taxon>Colletotrichum boninense species complex</taxon>
    </lineage>
</organism>
<dbReference type="GeneID" id="62168034"/>
<dbReference type="PANTHER" id="PTHR33112">
    <property type="entry name" value="DOMAIN PROTEIN, PUTATIVE-RELATED"/>
    <property type="match status" value="1"/>
</dbReference>
<name>A0A9P6LED5_9PEZI</name>
<dbReference type="Pfam" id="PF06985">
    <property type="entry name" value="HET"/>
    <property type="match status" value="1"/>
</dbReference>
<dbReference type="InterPro" id="IPR010730">
    <property type="entry name" value="HET"/>
</dbReference>
<protein>
    <submittedName>
        <fullName evidence="2">Heterokaryon incompatibility protein</fullName>
    </submittedName>
</protein>
<accession>A0A9P6LED5</accession>
<comment type="caution">
    <text evidence="2">The sequence shown here is derived from an EMBL/GenBank/DDBJ whole genome shotgun (WGS) entry which is preliminary data.</text>
</comment>
<evidence type="ECO:0000313" key="3">
    <source>
        <dbReference type="Proteomes" id="UP000781932"/>
    </source>
</evidence>
<dbReference type="EMBL" id="JAATWM020000056">
    <property type="protein sequence ID" value="KAF9870283.1"/>
    <property type="molecule type" value="Genomic_DNA"/>
</dbReference>
<dbReference type="Proteomes" id="UP000781932">
    <property type="component" value="Unassembled WGS sequence"/>
</dbReference>